<evidence type="ECO:0000313" key="1">
    <source>
        <dbReference type="EMBL" id="PON97335.1"/>
    </source>
</evidence>
<organism evidence="1 2">
    <name type="scientific">Trema orientale</name>
    <name type="common">Charcoal tree</name>
    <name type="synonym">Celtis orientalis</name>
    <dbReference type="NCBI Taxonomy" id="63057"/>
    <lineage>
        <taxon>Eukaryota</taxon>
        <taxon>Viridiplantae</taxon>
        <taxon>Streptophyta</taxon>
        <taxon>Embryophyta</taxon>
        <taxon>Tracheophyta</taxon>
        <taxon>Spermatophyta</taxon>
        <taxon>Magnoliopsida</taxon>
        <taxon>eudicotyledons</taxon>
        <taxon>Gunneridae</taxon>
        <taxon>Pentapetalae</taxon>
        <taxon>rosids</taxon>
        <taxon>fabids</taxon>
        <taxon>Rosales</taxon>
        <taxon>Cannabaceae</taxon>
        <taxon>Trema</taxon>
    </lineage>
</organism>
<proteinExistence type="predicted"/>
<comment type="caution">
    <text evidence="1">The sequence shown here is derived from an EMBL/GenBank/DDBJ whole genome shotgun (WGS) entry which is preliminary data.</text>
</comment>
<dbReference type="AlphaFoldDB" id="A0A2P5FHQ6"/>
<dbReference type="EMBL" id="JXTC01000032">
    <property type="protein sequence ID" value="PON97335.1"/>
    <property type="molecule type" value="Genomic_DNA"/>
</dbReference>
<sequence length="141" mass="15676">MRRRATTAILPSSSRHIRFRFRRCRRSNFSSLPSLPSPQGTKPRIVVEFIRVVIRRRRALLACCGGGPSPGPPSWGGLHRRRSSSRFQLSSTSRGIIVIMASGTVIRPNEGQMVSAERVPFYGFPLTLPPFAVVLLAHPTN</sequence>
<accession>A0A2P5FHQ6</accession>
<dbReference type="InParanoid" id="A0A2P5FHQ6"/>
<name>A0A2P5FHQ6_TREOI</name>
<gene>
    <name evidence="1" type="ORF">TorRG33x02_068020</name>
</gene>
<keyword evidence="2" id="KW-1185">Reference proteome</keyword>
<dbReference type="Proteomes" id="UP000237000">
    <property type="component" value="Unassembled WGS sequence"/>
</dbReference>
<protein>
    <submittedName>
        <fullName evidence="1">Uncharacterized protein</fullName>
    </submittedName>
</protein>
<reference evidence="2" key="1">
    <citation type="submission" date="2016-06" db="EMBL/GenBank/DDBJ databases">
        <title>Parallel loss of symbiosis genes in relatives of nitrogen-fixing non-legume Parasponia.</title>
        <authorList>
            <person name="Van Velzen R."/>
            <person name="Holmer R."/>
            <person name="Bu F."/>
            <person name="Rutten L."/>
            <person name="Van Zeijl A."/>
            <person name="Liu W."/>
            <person name="Santuari L."/>
            <person name="Cao Q."/>
            <person name="Sharma T."/>
            <person name="Shen D."/>
            <person name="Roswanjaya Y."/>
            <person name="Wardhani T."/>
            <person name="Kalhor M.S."/>
            <person name="Jansen J."/>
            <person name="Van den Hoogen J."/>
            <person name="Gungor B."/>
            <person name="Hartog M."/>
            <person name="Hontelez J."/>
            <person name="Verver J."/>
            <person name="Yang W.-C."/>
            <person name="Schijlen E."/>
            <person name="Repin R."/>
            <person name="Schilthuizen M."/>
            <person name="Schranz E."/>
            <person name="Heidstra R."/>
            <person name="Miyata K."/>
            <person name="Fedorova E."/>
            <person name="Kohlen W."/>
            <person name="Bisseling T."/>
            <person name="Smit S."/>
            <person name="Geurts R."/>
        </authorList>
    </citation>
    <scope>NUCLEOTIDE SEQUENCE [LARGE SCALE GENOMIC DNA]</scope>
    <source>
        <strain evidence="2">cv. RG33-2</strain>
    </source>
</reference>
<evidence type="ECO:0000313" key="2">
    <source>
        <dbReference type="Proteomes" id="UP000237000"/>
    </source>
</evidence>